<gene>
    <name evidence="2" type="ORF">KQ657_001281</name>
</gene>
<feature type="coiled-coil region" evidence="1">
    <location>
        <begin position="22"/>
        <end position="49"/>
    </location>
</feature>
<keyword evidence="3" id="KW-1185">Reference proteome</keyword>
<dbReference type="OrthoDB" id="4010849at2759"/>
<proteinExistence type="predicted"/>
<protein>
    <submittedName>
        <fullName evidence="2">Uncharacterized protein</fullName>
    </submittedName>
</protein>
<sequence length="92" mass="11221">MIYNLSMALTRQQKKELIAFLNARHRIHKQELESRMTAVESEMREKLLRRLNAVSVKLWTLKISEVLTIERRHRPELKRLVEEVMEIRRNKR</sequence>
<dbReference type="EMBL" id="JAHMUF010000015">
    <property type="protein sequence ID" value="KAG7192824.1"/>
    <property type="molecule type" value="Genomic_DNA"/>
</dbReference>
<comment type="caution">
    <text evidence="2">The sequence shown here is derived from an EMBL/GenBank/DDBJ whole genome shotgun (WGS) entry which is preliminary data.</text>
</comment>
<dbReference type="RefSeq" id="XP_043048374.1">
    <property type="nucleotide sequence ID" value="XM_043192079.1"/>
</dbReference>
<reference evidence="2" key="1">
    <citation type="submission" date="2021-03" db="EMBL/GenBank/DDBJ databases">
        <authorList>
            <person name="Palmer J.M."/>
        </authorList>
    </citation>
    <scope>NUCLEOTIDE SEQUENCE</scope>
    <source>
        <strain evidence="2">ARV_011</strain>
    </source>
</reference>
<accession>A0A9P8AI69</accession>
<evidence type="ECO:0000313" key="3">
    <source>
        <dbReference type="Proteomes" id="UP000790833"/>
    </source>
</evidence>
<evidence type="ECO:0000256" key="1">
    <source>
        <dbReference type="SAM" id="Coils"/>
    </source>
</evidence>
<dbReference type="GeneID" id="66114655"/>
<organism evidence="2 3">
    <name type="scientific">Scheffersomyces spartinae</name>
    <dbReference type="NCBI Taxonomy" id="45513"/>
    <lineage>
        <taxon>Eukaryota</taxon>
        <taxon>Fungi</taxon>
        <taxon>Dikarya</taxon>
        <taxon>Ascomycota</taxon>
        <taxon>Saccharomycotina</taxon>
        <taxon>Pichiomycetes</taxon>
        <taxon>Debaryomycetaceae</taxon>
        <taxon>Scheffersomyces</taxon>
    </lineage>
</organism>
<keyword evidence="1" id="KW-0175">Coiled coil</keyword>
<dbReference type="AlphaFoldDB" id="A0A9P8AI69"/>
<evidence type="ECO:0000313" key="2">
    <source>
        <dbReference type="EMBL" id="KAG7192824.1"/>
    </source>
</evidence>
<name>A0A9P8AI69_9ASCO</name>
<dbReference type="Proteomes" id="UP000790833">
    <property type="component" value="Unassembled WGS sequence"/>
</dbReference>